<dbReference type="EMBL" id="QRDY01000005">
    <property type="protein sequence ID" value="RED61852.1"/>
    <property type="molecule type" value="Genomic_DNA"/>
</dbReference>
<dbReference type="InterPro" id="IPR032710">
    <property type="entry name" value="NTF2-like_dom_sf"/>
</dbReference>
<dbReference type="AlphaFoldDB" id="A0A3D9IJC9"/>
<evidence type="ECO:0000259" key="1">
    <source>
        <dbReference type="Pfam" id="PF13577"/>
    </source>
</evidence>
<feature type="domain" description="SnoaL-like" evidence="1">
    <location>
        <begin position="57"/>
        <end position="183"/>
    </location>
</feature>
<dbReference type="CDD" id="cd00531">
    <property type="entry name" value="NTF2_like"/>
    <property type="match status" value="1"/>
</dbReference>
<organism evidence="2 3">
    <name type="scientific">Cohnella lupini</name>
    <dbReference type="NCBI Taxonomy" id="1294267"/>
    <lineage>
        <taxon>Bacteria</taxon>
        <taxon>Bacillati</taxon>
        <taxon>Bacillota</taxon>
        <taxon>Bacilli</taxon>
        <taxon>Bacillales</taxon>
        <taxon>Paenibacillaceae</taxon>
        <taxon>Cohnella</taxon>
    </lineage>
</organism>
<dbReference type="Proteomes" id="UP000256869">
    <property type="component" value="Unassembled WGS sequence"/>
</dbReference>
<protein>
    <submittedName>
        <fullName evidence="2">SnoaL-like protein</fullName>
    </submittedName>
</protein>
<dbReference type="PROSITE" id="PS51257">
    <property type="entry name" value="PROKAR_LIPOPROTEIN"/>
    <property type="match status" value="1"/>
</dbReference>
<gene>
    <name evidence="2" type="ORF">DFP95_105281</name>
</gene>
<keyword evidence="3" id="KW-1185">Reference proteome</keyword>
<proteinExistence type="predicted"/>
<dbReference type="SUPFAM" id="SSF54427">
    <property type="entry name" value="NTF2-like"/>
    <property type="match status" value="1"/>
</dbReference>
<comment type="caution">
    <text evidence="2">The sequence shown here is derived from an EMBL/GenBank/DDBJ whole genome shotgun (WGS) entry which is preliminary data.</text>
</comment>
<evidence type="ECO:0000313" key="2">
    <source>
        <dbReference type="EMBL" id="RED61852.1"/>
    </source>
</evidence>
<evidence type="ECO:0000313" key="3">
    <source>
        <dbReference type="Proteomes" id="UP000256869"/>
    </source>
</evidence>
<accession>A0A3D9IJC9</accession>
<dbReference type="OrthoDB" id="4941530at2"/>
<dbReference type="Gene3D" id="3.10.450.50">
    <property type="match status" value="1"/>
</dbReference>
<sequence>MLKNKKLLTGMILAVAILTVVITGCTDQNNNLTQSAQAIDTQTLQASKITELEEKYQRLEDMEQVKQLKARYFRFVDEKKWTEFGDLFTSDAKLVSDGVDYSKGGGQAYGKMIGDLVGKAPTVHHGYMPEIEMIDKDHAKGIWAMEDLLTFPEAKNAYPGHHGYGQYRETYAKENGVWKISSTELTRFRVDPLKNWDPNTDPVTGTPVTKK</sequence>
<dbReference type="InterPro" id="IPR037401">
    <property type="entry name" value="SnoaL-like"/>
</dbReference>
<dbReference type="Pfam" id="PF13577">
    <property type="entry name" value="SnoaL_4"/>
    <property type="match status" value="1"/>
</dbReference>
<dbReference type="RefSeq" id="WP_115992873.1">
    <property type="nucleotide sequence ID" value="NZ_QRDY01000005.1"/>
</dbReference>
<reference evidence="2 3" key="1">
    <citation type="submission" date="2018-07" db="EMBL/GenBank/DDBJ databases">
        <title>Genomic Encyclopedia of Type Strains, Phase III (KMG-III): the genomes of soil and plant-associated and newly described type strains.</title>
        <authorList>
            <person name="Whitman W."/>
        </authorList>
    </citation>
    <scope>NUCLEOTIDE SEQUENCE [LARGE SCALE GENOMIC DNA]</scope>
    <source>
        <strain evidence="2 3">CECT 8236</strain>
    </source>
</reference>
<name>A0A3D9IJC9_9BACL</name>